<dbReference type="STRING" id="1121345.SAMN02745217_04254"/>
<evidence type="ECO:0000259" key="6">
    <source>
        <dbReference type="SMART" id="SM00644"/>
    </source>
</evidence>
<dbReference type="RefSeq" id="WP_073590885.1">
    <property type="nucleotide sequence ID" value="NZ_FRFD01000014.1"/>
</dbReference>
<dbReference type="SUPFAM" id="SSF47090">
    <property type="entry name" value="PGBD-like"/>
    <property type="match status" value="1"/>
</dbReference>
<dbReference type="Gene3D" id="3.40.80.10">
    <property type="entry name" value="Peptidoglycan recognition protein-like"/>
    <property type="match status" value="1"/>
</dbReference>
<dbReference type="InterPro" id="IPR036505">
    <property type="entry name" value="Amidase/PGRP_sf"/>
</dbReference>
<comment type="catalytic activity">
    <reaction evidence="1">
        <text>Hydrolyzes the link between N-acetylmuramoyl residues and L-amino acid residues in certain cell-wall glycopeptides.</text>
        <dbReference type="EC" id="3.5.1.28"/>
    </reaction>
</comment>
<dbReference type="SUPFAM" id="SSF55846">
    <property type="entry name" value="N-acetylmuramoyl-L-alanine amidase-like"/>
    <property type="match status" value="1"/>
</dbReference>
<dbReference type="CDD" id="cd06583">
    <property type="entry name" value="PGRP"/>
    <property type="match status" value="1"/>
</dbReference>
<evidence type="ECO:0000256" key="1">
    <source>
        <dbReference type="ARBA" id="ARBA00001561"/>
    </source>
</evidence>
<comment type="similarity">
    <text evidence="2">Belongs to the N-acetylmuramoyl-L-alanine amidase 2 family.</text>
</comment>
<feature type="domain" description="N-acetylmuramoyl-L-alanine amidase" evidence="6">
    <location>
        <begin position="8"/>
        <end position="160"/>
    </location>
</feature>
<dbReference type="PANTHER" id="PTHR30417">
    <property type="entry name" value="N-ACETYLMURAMOYL-L-ALANINE AMIDASE AMID"/>
    <property type="match status" value="1"/>
</dbReference>
<protein>
    <recommendedName>
        <fullName evidence="3">N-acetylmuramoyl-L-alanine amidase</fullName>
        <ecNumber evidence="3">3.5.1.28</ecNumber>
    </recommendedName>
</protein>
<evidence type="ECO:0000313" key="7">
    <source>
        <dbReference type="EMBL" id="SHO53715.1"/>
    </source>
</evidence>
<dbReference type="EMBL" id="FRFD01000014">
    <property type="protein sequence ID" value="SHO53715.1"/>
    <property type="molecule type" value="Genomic_DNA"/>
</dbReference>
<name>A0A1M7YM81_9FIRM</name>
<dbReference type="AlphaFoldDB" id="A0A1M7YM81"/>
<dbReference type="SMART" id="SM00644">
    <property type="entry name" value="Ami_2"/>
    <property type="match status" value="1"/>
</dbReference>
<dbReference type="Pfam" id="PF01510">
    <property type="entry name" value="Amidase_2"/>
    <property type="match status" value="1"/>
</dbReference>
<evidence type="ECO:0000256" key="3">
    <source>
        <dbReference type="ARBA" id="ARBA00011901"/>
    </source>
</evidence>
<keyword evidence="5" id="KW-0961">Cell wall biogenesis/degradation</keyword>
<dbReference type="PANTHER" id="PTHR30417:SF1">
    <property type="entry name" value="N-ACETYLMURAMOYL-L-ALANINE AMIDASE AMID"/>
    <property type="match status" value="1"/>
</dbReference>
<dbReference type="InterPro" id="IPR036366">
    <property type="entry name" value="PGBDSf"/>
</dbReference>
<proteinExistence type="inferred from homology"/>
<dbReference type="InterPro" id="IPR051206">
    <property type="entry name" value="NAMLAA_amidase_2"/>
</dbReference>
<dbReference type="InterPro" id="IPR036365">
    <property type="entry name" value="PGBD-like_sf"/>
</dbReference>
<evidence type="ECO:0000256" key="4">
    <source>
        <dbReference type="ARBA" id="ARBA00022801"/>
    </source>
</evidence>
<organism evidence="7 8">
    <name type="scientific">Anaerocolumna xylanovorans DSM 12503</name>
    <dbReference type="NCBI Taxonomy" id="1121345"/>
    <lineage>
        <taxon>Bacteria</taxon>
        <taxon>Bacillati</taxon>
        <taxon>Bacillota</taxon>
        <taxon>Clostridia</taxon>
        <taxon>Lachnospirales</taxon>
        <taxon>Lachnospiraceae</taxon>
        <taxon>Anaerocolumna</taxon>
    </lineage>
</organism>
<dbReference type="Proteomes" id="UP000184612">
    <property type="component" value="Unassembled WGS sequence"/>
</dbReference>
<evidence type="ECO:0000256" key="2">
    <source>
        <dbReference type="ARBA" id="ARBA00007553"/>
    </source>
</evidence>
<accession>A0A1M7YM81</accession>
<dbReference type="EC" id="3.5.1.28" evidence="3"/>
<dbReference type="Gene3D" id="1.10.101.10">
    <property type="entry name" value="PGBD-like superfamily/PGBD"/>
    <property type="match status" value="1"/>
</dbReference>
<gene>
    <name evidence="7" type="ORF">SAMN02745217_04254</name>
</gene>
<dbReference type="GO" id="GO:0008745">
    <property type="term" value="F:N-acetylmuramoyl-L-alanine amidase activity"/>
    <property type="evidence" value="ECO:0007669"/>
    <property type="project" value="UniProtKB-EC"/>
</dbReference>
<dbReference type="GO" id="GO:0009253">
    <property type="term" value="P:peptidoglycan catabolic process"/>
    <property type="evidence" value="ECO:0007669"/>
    <property type="project" value="InterPro"/>
</dbReference>
<dbReference type="GO" id="GO:0009254">
    <property type="term" value="P:peptidoglycan turnover"/>
    <property type="evidence" value="ECO:0007669"/>
    <property type="project" value="TreeGrafter"/>
</dbReference>
<dbReference type="InterPro" id="IPR002502">
    <property type="entry name" value="Amidase_domain"/>
</dbReference>
<evidence type="ECO:0000256" key="5">
    <source>
        <dbReference type="ARBA" id="ARBA00023316"/>
    </source>
</evidence>
<sequence length="281" mass="31385">MLPIIKYLTKTNYTAMSSRKIEYIVIHYVGAVSSAKNNAIYYNSVNRNASAHYFVDDTAIYQVVENKDKAWHCGGGLQGTGGHKFYQLCTNSNSIGIEMCLDKPMHISDITIKNVTGLVQYLMKKYNIPESKVIRHYDVTGKLCPAMYVDETKWMALKKILIGTKEAASAIVPAVFNNSGWLKRLQKTIGAKQTGIADEQTLKKTPTVKRGDNSEVVKLIQEKLKEIGFNPNGVDGDYANEPYHGMYNAVINFQKFKVGLLNPDGEFTSGKNSWKVLLGIK</sequence>
<keyword evidence="4" id="KW-0378">Hydrolase</keyword>
<reference evidence="7 8" key="1">
    <citation type="submission" date="2016-12" db="EMBL/GenBank/DDBJ databases">
        <authorList>
            <person name="Song W.-J."/>
            <person name="Kurnit D.M."/>
        </authorList>
    </citation>
    <scope>NUCLEOTIDE SEQUENCE [LARGE SCALE GENOMIC DNA]</scope>
    <source>
        <strain evidence="7 8">DSM 12503</strain>
    </source>
</reference>
<dbReference type="GO" id="GO:0071555">
    <property type="term" value="P:cell wall organization"/>
    <property type="evidence" value="ECO:0007669"/>
    <property type="project" value="UniProtKB-KW"/>
</dbReference>
<keyword evidence="8" id="KW-1185">Reference proteome</keyword>
<evidence type="ECO:0000313" key="8">
    <source>
        <dbReference type="Proteomes" id="UP000184612"/>
    </source>
</evidence>